<organism evidence="6 7">
    <name type="scientific">Rubritalea squalenifaciens DSM 18772</name>
    <dbReference type="NCBI Taxonomy" id="1123071"/>
    <lineage>
        <taxon>Bacteria</taxon>
        <taxon>Pseudomonadati</taxon>
        <taxon>Verrucomicrobiota</taxon>
        <taxon>Verrucomicrobiia</taxon>
        <taxon>Verrucomicrobiales</taxon>
        <taxon>Rubritaleaceae</taxon>
        <taxon>Rubritalea</taxon>
    </lineage>
</organism>
<dbReference type="SUPFAM" id="SSF46785">
    <property type="entry name" value="Winged helix' DNA-binding domain"/>
    <property type="match status" value="1"/>
</dbReference>
<dbReference type="GO" id="GO:0032993">
    <property type="term" value="C:protein-DNA complex"/>
    <property type="evidence" value="ECO:0007669"/>
    <property type="project" value="TreeGrafter"/>
</dbReference>
<evidence type="ECO:0000313" key="6">
    <source>
        <dbReference type="EMBL" id="SHK05721.1"/>
    </source>
</evidence>
<dbReference type="RefSeq" id="WP_143184698.1">
    <property type="nucleotide sequence ID" value="NZ_FQYR01000005.1"/>
</dbReference>
<dbReference type="STRING" id="1123071.SAMN02745181_3148"/>
<accession>A0A1M6PCM8</accession>
<reference evidence="6 7" key="1">
    <citation type="submission" date="2016-11" db="EMBL/GenBank/DDBJ databases">
        <authorList>
            <person name="Jaros S."/>
            <person name="Januszkiewicz K."/>
            <person name="Wedrychowicz H."/>
        </authorList>
    </citation>
    <scope>NUCLEOTIDE SEQUENCE [LARGE SCALE GENOMIC DNA]</scope>
    <source>
        <strain evidence="6 7">DSM 18772</strain>
    </source>
</reference>
<evidence type="ECO:0000313" key="7">
    <source>
        <dbReference type="Proteomes" id="UP000184510"/>
    </source>
</evidence>
<comment type="similarity">
    <text evidence="1">Belongs to the LysR transcriptional regulatory family.</text>
</comment>
<dbReference type="Pfam" id="PF00126">
    <property type="entry name" value="HTH_1"/>
    <property type="match status" value="1"/>
</dbReference>
<dbReference type="EMBL" id="FQYR01000005">
    <property type="protein sequence ID" value="SHK05721.1"/>
    <property type="molecule type" value="Genomic_DNA"/>
</dbReference>
<evidence type="ECO:0000259" key="5">
    <source>
        <dbReference type="Pfam" id="PF00126"/>
    </source>
</evidence>
<evidence type="ECO:0000256" key="3">
    <source>
        <dbReference type="ARBA" id="ARBA00023125"/>
    </source>
</evidence>
<dbReference type="GO" id="GO:0003677">
    <property type="term" value="F:DNA binding"/>
    <property type="evidence" value="ECO:0007669"/>
    <property type="project" value="UniProtKB-KW"/>
</dbReference>
<dbReference type="InterPro" id="IPR000847">
    <property type="entry name" value="LysR_HTH_N"/>
</dbReference>
<feature type="domain" description="HTH lysR-type" evidence="5">
    <location>
        <begin position="43"/>
        <end position="97"/>
    </location>
</feature>
<gene>
    <name evidence="6" type="ORF">SAMN02745181_3148</name>
</gene>
<name>A0A1M6PCM8_9BACT</name>
<evidence type="ECO:0000256" key="1">
    <source>
        <dbReference type="ARBA" id="ARBA00009437"/>
    </source>
</evidence>
<dbReference type="PANTHER" id="PTHR30346">
    <property type="entry name" value="TRANSCRIPTIONAL DUAL REGULATOR HCAR-RELATED"/>
    <property type="match status" value="1"/>
</dbReference>
<dbReference type="AlphaFoldDB" id="A0A1M6PCM8"/>
<evidence type="ECO:0000256" key="4">
    <source>
        <dbReference type="ARBA" id="ARBA00023163"/>
    </source>
</evidence>
<sequence length="322" mass="36052">MYNRRNDTSPINLVAGANETVSPETGAHSLDPANSLASEQITLKDLERLLALNNADSYTEAAYRLQISEAHLRRKIRAMEKAVGFVLIEKKSDRRLGLSVSATQWLKSFRELHIALKSLDQAIQDVHQLNQRINIGLDAYLSFSSRLWDTIPQNPETPDQNQWILHPGGDMDKLNNGEFEAFLGIKPARNENLVSQLVYRDHIVIYQQTDGEETDSKDTSLSVILQAPVTETQIRELFSTDPKYQGKELSFIHAMNATEALQYVSHGIGIFPSISLCKHIIPSNVEATTIDAEAYADIYMICQPSKLEALLADSTVSRLRST</sequence>
<dbReference type="GO" id="GO:0003700">
    <property type="term" value="F:DNA-binding transcription factor activity"/>
    <property type="evidence" value="ECO:0007669"/>
    <property type="project" value="InterPro"/>
</dbReference>
<keyword evidence="4" id="KW-0804">Transcription</keyword>
<dbReference type="PANTHER" id="PTHR30346:SF0">
    <property type="entry name" value="HCA OPERON TRANSCRIPTIONAL ACTIVATOR HCAR"/>
    <property type="match status" value="1"/>
</dbReference>
<dbReference type="InterPro" id="IPR036388">
    <property type="entry name" value="WH-like_DNA-bd_sf"/>
</dbReference>
<dbReference type="Proteomes" id="UP000184510">
    <property type="component" value="Unassembled WGS sequence"/>
</dbReference>
<dbReference type="InterPro" id="IPR036390">
    <property type="entry name" value="WH_DNA-bd_sf"/>
</dbReference>
<dbReference type="InParanoid" id="A0A1M6PCM8"/>
<protein>
    <submittedName>
        <fullName evidence="6">DNA-binding transcriptional regulator, LysR family</fullName>
    </submittedName>
</protein>
<keyword evidence="7" id="KW-1185">Reference proteome</keyword>
<proteinExistence type="inferred from homology"/>
<keyword evidence="3 6" id="KW-0238">DNA-binding</keyword>
<dbReference type="Gene3D" id="1.10.10.10">
    <property type="entry name" value="Winged helix-like DNA-binding domain superfamily/Winged helix DNA-binding domain"/>
    <property type="match status" value="1"/>
</dbReference>
<keyword evidence="2" id="KW-0805">Transcription regulation</keyword>
<evidence type="ECO:0000256" key="2">
    <source>
        <dbReference type="ARBA" id="ARBA00023015"/>
    </source>
</evidence>